<dbReference type="EMBL" id="UGSB01000001">
    <property type="protein sequence ID" value="SUA56798.1"/>
    <property type="molecule type" value="Genomic_DNA"/>
</dbReference>
<accession>A0A378XIW4</accession>
<dbReference type="Pfam" id="PF03471">
    <property type="entry name" value="CorC_HlyC"/>
    <property type="match status" value="1"/>
</dbReference>
<dbReference type="FunFam" id="3.10.580.10:FF:000002">
    <property type="entry name" value="Magnesium/cobalt efflux protein CorC"/>
    <property type="match status" value="1"/>
</dbReference>
<feature type="compositionally biased region" description="Pro residues" evidence="10">
    <location>
        <begin position="1"/>
        <end position="10"/>
    </location>
</feature>
<keyword evidence="6" id="KW-0170">Cobalt</keyword>
<dbReference type="PROSITE" id="PS51371">
    <property type="entry name" value="CBS"/>
    <property type="match status" value="2"/>
</dbReference>
<evidence type="ECO:0000256" key="5">
    <source>
        <dbReference type="ARBA" id="ARBA00023122"/>
    </source>
</evidence>
<name>A0A378XIW4_9BURK</name>
<dbReference type="Gene3D" id="3.10.580.10">
    <property type="entry name" value="CBS-domain"/>
    <property type="match status" value="1"/>
</dbReference>
<dbReference type="InterPro" id="IPR046342">
    <property type="entry name" value="CBS_dom_sf"/>
</dbReference>
<comment type="function">
    <text evidence="7">Plays a role in the transport of magnesium and cobalt ions.</text>
</comment>
<comment type="similarity">
    <text evidence="1">Belongs to the UPF0053 family.</text>
</comment>
<keyword evidence="4" id="KW-0460">Magnesium</keyword>
<dbReference type="Proteomes" id="UP000254603">
    <property type="component" value="Unassembled WGS sequence"/>
</dbReference>
<sequence length="306" mass="35162">MSTEPNPPSPTTDEDHRSSRLKGLLRRFPPLKRFSNYLGNAEPEDRQDLHDVIQSAHAKDILDDESYSIIAGTMTFADKSVDDIQISRSKMDMINIEWPIDEIVDFMIDTAHSRFPVYEGERDNIIGLLLAKDLLRKLIEPNVNIKSLLRPAHFVPETKRLNQLLKEFKETRSHLALVIDEYGSITGLVTMEDILEEIVGDIEDEYDDEAEQTIFPESDVAWRIMAFTPIENFNEALHANIPDDEHDTIGGWLASELDQIPKRGDSYKYADLRFYVLRADEKRAQWLHVRRSPIANDANKKEDGSK</sequence>
<dbReference type="Proteomes" id="UP000594903">
    <property type="component" value="Chromosome"/>
</dbReference>
<dbReference type="InterPro" id="IPR000644">
    <property type="entry name" value="CBS_dom"/>
</dbReference>
<organism evidence="13 14">
    <name type="scientific">Oligella ureolytica</name>
    <dbReference type="NCBI Taxonomy" id="90244"/>
    <lineage>
        <taxon>Bacteria</taxon>
        <taxon>Pseudomonadati</taxon>
        <taxon>Pseudomonadota</taxon>
        <taxon>Betaproteobacteria</taxon>
        <taxon>Burkholderiales</taxon>
        <taxon>Alcaligenaceae</taxon>
        <taxon>Oligella</taxon>
    </lineage>
</organism>
<evidence type="ECO:0000256" key="6">
    <source>
        <dbReference type="ARBA" id="ARBA00023285"/>
    </source>
</evidence>
<dbReference type="CDD" id="cd04590">
    <property type="entry name" value="CBS_pair_CorC_HlyC_assoc"/>
    <property type="match status" value="1"/>
</dbReference>
<dbReference type="PANTHER" id="PTHR22777:SF27">
    <property type="entry name" value="MAGNESIUM AND COBALT EFFLUX PROTEIN CORC"/>
    <property type="match status" value="1"/>
</dbReference>
<protein>
    <recommendedName>
        <fullName evidence="8">Magnesium and cobalt efflux protein CorC</fullName>
    </recommendedName>
</protein>
<evidence type="ECO:0000313" key="15">
    <source>
        <dbReference type="Proteomes" id="UP000594903"/>
    </source>
</evidence>
<evidence type="ECO:0000256" key="9">
    <source>
        <dbReference type="PROSITE-ProRule" id="PRU00703"/>
    </source>
</evidence>
<dbReference type="AlphaFoldDB" id="A0A378XIW4"/>
<dbReference type="GO" id="GO:0050660">
    <property type="term" value="F:flavin adenine dinucleotide binding"/>
    <property type="evidence" value="ECO:0007669"/>
    <property type="project" value="InterPro"/>
</dbReference>
<dbReference type="STRING" id="1122619.GCA_000373745_00440"/>
<dbReference type="Pfam" id="PF21917">
    <property type="entry name" value="NMB0537_N"/>
    <property type="match status" value="1"/>
</dbReference>
<feature type="domain" description="CBS" evidence="11">
    <location>
        <begin position="148"/>
        <end position="205"/>
    </location>
</feature>
<keyword evidence="2" id="KW-0813">Transport</keyword>
<dbReference type="GO" id="GO:0005886">
    <property type="term" value="C:plasma membrane"/>
    <property type="evidence" value="ECO:0007669"/>
    <property type="project" value="TreeGrafter"/>
</dbReference>
<reference evidence="12 15" key="2">
    <citation type="submission" date="2020-12" db="EMBL/GenBank/DDBJ databases">
        <title>FDA dAtabase for Regulatory Grade micrObial Sequences (FDA-ARGOS): Supporting development and validation of Infectious Disease Dx tests.</title>
        <authorList>
            <person name="Sproer C."/>
            <person name="Gronow S."/>
            <person name="Severitt S."/>
            <person name="Schroder I."/>
            <person name="Tallon L."/>
            <person name="Sadzewicz L."/>
            <person name="Zhao X."/>
            <person name="Boylan J."/>
            <person name="Ott S."/>
            <person name="Bowen H."/>
            <person name="Vavikolanu K."/>
            <person name="Mehta A."/>
            <person name="Aluvathingal J."/>
            <person name="Nadendla S."/>
            <person name="Lowell S."/>
            <person name="Myers T."/>
            <person name="Yan Y."/>
            <person name="Sichtig H."/>
        </authorList>
    </citation>
    <scope>NUCLEOTIDE SEQUENCE [LARGE SCALE GENOMIC DNA]</scope>
    <source>
        <strain evidence="12 15">FDAARGOS_872</strain>
    </source>
</reference>
<dbReference type="SUPFAM" id="SSF56176">
    <property type="entry name" value="FAD-binding/transporter-associated domain-like"/>
    <property type="match status" value="1"/>
</dbReference>
<keyword evidence="15" id="KW-1185">Reference proteome</keyword>
<evidence type="ECO:0000256" key="7">
    <source>
        <dbReference type="ARBA" id="ARBA00037273"/>
    </source>
</evidence>
<dbReference type="OrthoDB" id="9798188at2"/>
<evidence type="ECO:0000313" key="13">
    <source>
        <dbReference type="EMBL" id="SUA56798.1"/>
    </source>
</evidence>
<dbReference type="EMBL" id="CP065725">
    <property type="protein sequence ID" value="QPT39586.1"/>
    <property type="molecule type" value="Genomic_DNA"/>
</dbReference>
<reference evidence="13 14" key="1">
    <citation type="submission" date="2018-06" db="EMBL/GenBank/DDBJ databases">
        <authorList>
            <consortium name="Pathogen Informatics"/>
            <person name="Doyle S."/>
        </authorList>
    </citation>
    <scope>NUCLEOTIDE SEQUENCE [LARGE SCALE GENOMIC DNA]</scope>
    <source>
        <strain evidence="13 14">NCTC11997</strain>
    </source>
</reference>
<dbReference type="InterPro" id="IPR054115">
    <property type="entry name" value="CorC_N"/>
</dbReference>
<dbReference type="SUPFAM" id="SSF54631">
    <property type="entry name" value="CBS-domain pair"/>
    <property type="match status" value="1"/>
</dbReference>
<proteinExistence type="inferred from homology"/>
<dbReference type="Gene3D" id="3.30.465.10">
    <property type="match status" value="1"/>
</dbReference>
<dbReference type="PANTHER" id="PTHR22777">
    <property type="entry name" value="HEMOLYSIN-RELATED"/>
    <property type="match status" value="1"/>
</dbReference>
<dbReference type="InterPro" id="IPR044751">
    <property type="entry name" value="Ion_transp-like_CBS"/>
</dbReference>
<evidence type="ECO:0000256" key="3">
    <source>
        <dbReference type="ARBA" id="ARBA00022737"/>
    </source>
</evidence>
<evidence type="ECO:0000256" key="10">
    <source>
        <dbReference type="SAM" id="MobiDB-lite"/>
    </source>
</evidence>
<evidence type="ECO:0000256" key="8">
    <source>
        <dbReference type="ARBA" id="ARBA00040729"/>
    </source>
</evidence>
<dbReference type="InterPro" id="IPR016169">
    <property type="entry name" value="FAD-bd_PCMH_sub2"/>
</dbReference>
<keyword evidence="5 9" id="KW-0129">CBS domain</keyword>
<dbReference type="InterPro" id="IPR005170">
    <property type="entry name" value="Transptr-assoc_dom"/>
</dbReference>
<gene>
    <name evidence="13" type="primary">corC</name>
    <name evidence="12" type="ORF">I6G29_10615</name>
    <name evidence="13" type="ORF">NCTC11997_02186</name>
</gene>
<dbReference type="RefSeq" id="WP_026253545.1">
    <property type="nucleotide sequence ID" value="NZ_CP065725.1"/>
</dbReference>
<dbReference type="InterPro" id="IPR036318">
    <property type="entry name" value="FAD-bd_PCMH-like_sf"/>
</dbReference>
<dbReference type="Pfam" id="PF00571">
    <property type="entry name" value="CBS"/>
    <property type="match status" value="2"/>
</dbReference>
<feature type="domain" description="CBS" evidence="11">
    <location>
        <begin position="86"/>
        <end position="145"/>
    </location>
</feature>
<evidence type="ECO:0000313" key="14">
    <source>
        <dbReference type="Proteomes" id="UP000254603"/>
    </source>
</evidence>
<keyword evidence="3" id="KW-0677">Repeat</keyword>
<evidence type="ECO:0000256" key="1">
    <source>
        <dbReference type="ARBA" id="ARBA00006337"/>
    </source>
</evidence>
<feature type="region of interest" description="Disordered" evidence="10">
    <location>
        <begin position="1"/>
        <end position="25"/>
    </location>
</feature>
<evidence type="ECO:0000313" key="12">
    <source>
        <dbReference type="EMBL" id="QPT39586.1"/>
    </source>
</evidence>
<dbReference type="SMART" id="SM01091">
    <property type="entry name" value="CorC_HlyC"/>
    <property type="match status" value="1"/>
</dbReference>
<evidence type="ECO:0000256" key="4">
    <source>
        <dbReference type="ARBA" id="ARBA00022842"/>
    </source>
</evidence>
<evidence type="ECO:0000256" key="2">
    <source>
        <dbReference type="ARBA" id="ARBA00022448"/>
    </source>
</evidence>
<evidence type="ECO:0000259" key="11">
    <source>
        <dbReference type="PROSITE" id="PS51371"/>
    </source>
</evidence>